<gene>
    <name evidence="1" type="ORF">C5167_011635</name>
</gene>
<dbReference type="AlphaFoldDB" id="A0A4Y7K547"/>
<dbReference type="Gramene" id="RZC67946">
    <property type="protein sequence ID" value="RZC67946"/>
    <property type="gene ID" value="C5167_011635"/>
</dbReference>
<dbReference type="OrthoDB" id="1888797at2759"/>
<evidence type="ECO:0000313" key="1">
    <source>
        <dbReference type="EMBL" id="RZC67946.1"/>
    </source>
</evidence>
<dbReference type="PANTHER" id="PTHR34567:SF3">
    <property type="entry name" value="FK506-BINDING-LIKE PROTEIN"/>
    <property type="match status" value="1"/>
</dbReference>
<keyword evidence="2" id="KW-1185">Reference proteome</keyword>
<name>A0A4Y7K547_PAPSO</name>
<accession>A0A4Y7K547</accession>
<reference evidence="1 2" key="1">
    <citation type="journal article" date="2018" name="Science">
        <title>The opium poppy genome and morphinan production.</title>
        <authorList>
            <person name="Guo L."/>
            <person name="Winzer T."/>
            <person name="Yang X."/>
            <person name="Li Y."/>
            <person name="Ning Z."/>
            <person name="He Z."/>
            <person name="Teodor R."/>
            <person name="Lu Y."/>
            <person name="Bowser T.A."/>
            <person name="Graham I.A."/>
            <person name="Ye K."/>
        </authorList>
    </citation>
    <scope>NUCLEOTIDE SEQUENCE [LARGE SCALE GENOMIC DNA]</scope>
    <source>
        <strain evidence="2">cv. HN1</strain>
        <tissue evidence="1">Leaves</tissue>
    </source>
</reference>
<protein>
    <submittedName>
        <fullName evidence="1">Uncharacterized protein</fullName>
    </submittedName>
</protein>
<evidence type="ECO:0000313" key="2">
    <source>
        <dbReference type="Proteomes" id="UP000316621"/>
    </source>
</evidence>
<dbReference type="Proteomes" id="UP000316621">
    <property type="component" value="Chromosome 6"/>
</dbReference>
<proteinExistence type="predicted"/>
<dbReference type="PANTHER" id="PTHR34567">
    <property type="entry name" value="FK506-BINDING-LIKE PROTEIN"/>
    <property type="match status" value="1"/>
</dbReference>
<dbReference type="EMBL" id="CM010720">
    <property type="protein sequence ID" value="RZC67946.1"/>
    <property type="molecule type" value="Genomic_DNA"/>
</dbReference>
<organism evidence="1 2">
    <name type="scientific">Papaver somniferum</name>
    <name type="common">Opium poppy</name>
    <dbReference type="NCBI Taxonomy" id="3469"/>
    <lineage>
        <taxon>Eukaryota</taxon>
        <taxon>Viridiplantae</taxon>
        <taxon>Streptophyta</taxon>
        <taxon>Embryophyta</taxon>
        <taxon>Tracheophyta</taxon>
        <taxon>Spermatophyta</taxon>
        <taxon>Magnoliopsida</taxon>
        <taxon>Ranunculales</taxon>
        <taxon>Papaveraceae</taxon>
        <taxon>Papaveroideae</taxon>
        <taxon>Papaver</taxon>
    </lineage>
</organism>
<sequence length="194" mass="22313">MARKGAKKSLPPSCSQSSLLSAHKWRKFRAGTGCPSTSTSMVWRPEMPTTSTMVWRPKVPASWEIKYCQEEGSIPWKRIAKTQSLMKSWVLDDEFKRCWDWDASSGKEALEKAKAWYWRKLNGFPFESLTNEESADMYNDTDIDWNPEIDPEISLALDRGYMNDASINEGGNDWFAHDYLPNKDEKVIEGWGSD</sequence>